<keyword evidence="2" id="KW-1185">Reference proteome</keyword>
<evidence type="ECO:0000313" key="1">
    <source>
        <dbReference type="EMBL" id="GLK73600.1"/>
    </source>
</evidence>
<proteinExistence type="predicted"/>
<reference evidence="1" key="1">
    <citation type="journal article" date="2014" name="Int. J. Syst. Evol. Microbiol.">
        <title>Complete genome sequence of Corynebacterium casei LMG S-19264T (=DSM 44701T), isolated from a smear-ripened cheese.</title>
        <authorList>
            <consortium name="US DOE Joint Genome Institute (JGI-PGF)"/>
            <person name="Walter F."/>
            <person name="Albersmeier A."/>
            <person name="Kalinowski J."/>
            <person name="Ruckert C."/>
        </authorList>
    </citation>
    <scope>NUCLEOTIDE SEQUENCE</scope>
    <source>
        <strain evidence="1">VKM B-2484</strain>
    </source>
</reference>
<protein>
    <recommendedName>
        <fullName evidence="3">DUF1579 domain-containing protein</fullName>
    </recommendedName>
</protein>
<dbReference type="EMBL" id="BSFJ01000028">
    <property type="protein sequence ID" value="GLK73600.1"/>
    <property type="molecule type" value="Genomic_DNA"/>
</dbReference>
<organism evidence="1 2">
    <name type="scientific">Ancylobacter dichloromethanicus</name>
    <dbReference type="NCBI Taxonomy" id="518825"/>
    <lineage>
        <taxon>Bacteria</taxon>
        <taxon>Pseudomonadati</taxon>
        <taxon>Pseudomonadota</taxon>
        <taxon>Alphaproteobacteria</taxon>
        <taxon>Hyphomicrobiales</taxon>
        <taxon>Xanthobacteraceae</taxon>
        <taxon>Ancylobacter</taxon>
    </lineage>
</organism>
<dbReference type="AlphaFoldDB" id="A0A9W6N0Z5"/>
<dbReference type="Proteomes" id="UP001143370">
    <property type="component" value="Unassembled WGS sequence"/>
</dbReference>
<reference evidence="1" key="2">
    <citation type="submission" date="2023-01" db="EMBL/GenBank/DDBJ databases">
        <authorList>
            <person name="Sun Q."/>
            <person name="Evtushenko L."/>
        </authorList>
    </citation>
    <scope>NUCLEOTIDE SEQUENCE</scope>
    <source>
        <strain evidence="1">VKM B-2484</strain>
    </source>
</reference>
<sequence>MWLTAKAFTMLDGNGTTRWPLAELLQSSTPHPDFGAGAGALLFGQFVGVWDADVRFIDSDGSVSIDGPGVWSFGWVLDGRVIQDVLTYPRAGSARPGERGIGTTLRRYNPDADTWAVIWCGATSGVLVTLTAKAVDYGIQLDGFAANGTPLRWSFTDIADDRFHWGGYILDQEGSWRLEQEMNVRRRLERPS</sequence>
<evidence type="ECO:0008006" key="3">
    <source>
        <dbReference type="Google" id="ProtNLM"/>
    </source>
</evidence>
<comment type="caution">
    <text evidence="1">The sequence shown here is derived from an EMBL/GenBank/DDBJ whole genome shotgun (WGS) entry which is preliminary data.</text>
</comment>
<accession>A0A9W6N0Z5</accession>
<name>A0A9W6N0Z5_9HYPH</name>
<gene>
    <name evidence="1" type="ORF">GCM10017643_37180</name>
</gene>
<evidence type="ECO:0000313" key="2">
    <source>
        <dbReference type="Proteomes" id="UP001143370"/>
    </source>
</evidence>